<reference evidence="1 2" key="1">
    <citation type="submission" date="2020-09" db="EMBL/GenBank/DDBJ databases">
        <title>De no assembly of potato wild relative species, Solanum commersonii.</title>
        <authorList>
            <person name="Cho K."/>
        </authorList>
    </citation>
    <scope>NUCLEOTIDE SEQUENCE [LARGE SCALE GENOMIC DNA]</scope>
    <source>
        <strain evidence="1">LZ3.2</strain>
        <tissue evidence="1">Leaf</tissue>
    </source>
</reference>
<dbReference type="EMBL" id="JACXVP010000001">
    <property type="protein sequence ID" value="KAG5630705.1"/>
    <property type="molecule type" value="Genomic_DNA"/>
</dbReference>
<protein>
    <submittedName>
        <fullName evidence="1">Uncharacterized protein</fullName>
    </submittedName>
</protein>
<proteinExistence type="predicted"/>
<gene>
    <name evidence="1" type="ORF">H5410_002422</name>
</gene>
<keyword evidence="2" id="KW-1185">Reference proteome</keyword>
<accession>A0A9J6B1W3</accession>
<sequence length="73" mass="8376">MEELVSLLAALHNVAINSETLDQLNWVVLRYSSIQASRHTKCNYSHWPWKLIWKIKLPPRLVASAGLHLTELA</sequence>
<dbReference type="AlphaFoldDB" id="A0A9J6B1W3"/>
<evidence type="ECO:0000313" key="1">
    <source>
        <dbReference type="EMBL" id="KAG5630705.1"/>
    </source>
</evidence>
<name>A0A9J6B1W3_SOLCO</name>
<comment type="caution">
    <text evidence="1">The sequence shown here is derived from an EMBL/GenBank/DDBJ whole genome shotgun (WGS) entry which is preliminary data.</text>
</comment>
<organism evidence="1 2">
    <name type="scientific">Solanum commersonii</name>
    <name type="common">Commerson's wild potato</name>
    <name type="synonym">Commerson's nightshade</name>
    <dbReference type="NCBI Taxonomy" id="4109"/>
    <lineage>
        <taxon>Eukaryota</taxon>
        <taxon>Viridiplantae</taxon>
        <taxon>Streptophyta</taxon>
        <taxon>Embryophyta</taxon>
        <taxon>Tracheophyta</taxon>
        <taxon>Spermatophyta</taxon>
        <taxon>Magnoliopsida</taxon>
        <taxon>eudicotyledons</taxon>
        <taxon>Gunneridae</taxon>
        <taxon>Pentapetalae</taxon>
        <taxon>asterids</taxon>
        <taxon>lamiids</taxon>
        <taxon>Solanales</taxon>
        <taxon>Solanaceae</taxon>
        <taxon>Solanoideae</taxon>
        <taxon>Solaneae</taxon>
        <taxon>Solanum</taxon>
    </lineage>
</organism>
<evidence type="ECO:0000313" key="2">
    <source>
        <dbReference type="Proteomes" id="UP000824120"/>
    </source>
</evidence>
<dbReference type="Proteomes" id="UP000824120">
    <property type="component" value="Chromosome 1"/>
</dbReference>